<dbReference type="GO" id="GO:0004222">
    <property type="term" value="F:metalloendopeptidase activity"/>
    <property type="evidence" value="ECO:0007669"/>
    <property type="project" value="InterPro"/>
</dbReference>
<accession>A0A3B0Y1Y6</accession>
<evidence type="ECO:0000256" key="4">
    <source>
        <dbReference type="ARBA" id="ARBA00022801"/>
    </source>
</evidence>
<comment type="cofactor">
    <cofactor evidence="1">
        <name>Zn(2+)</name>
        <dbReference type="ChEBI" id="CHEBI:29105"/>
    </cofactor>
</comment>
<dbReference type="PANTHER" id="PTHR22726">
    <property type="entry name" value="METALLOENDOPEPTIDASE OMA1"/>
    <property type="match status" value="1"/>
</dbReference>
<feature type="transmembrane region" description="Helical" evidence="8">
    <location>
        <begin position="96"/>
        <end position="116"/>
    </location>
</feature>
<evidence type="ECO:0000256" key="1">
    <source>
        <dbReference type="ARBA" id="ARBA00001947"/>
    </source>
</evidence>
<keyword evidence="3" id="KW-0479">Metal-binding</keyword>
<keyword evidence="2" id="KW-0645">Protease</keyword>
<feature type="region of interest" description="Disordered" evidence="7">
    <location>
        <begin position="332"/>
        <end position="354"/>
    </location>
</feature>
<dbReference type="GO" id="GO:0016020">
    <property type="term" value="C:membrane"/>
    <property type="evidence" value="ECO:0007669"/>
    <property type="project" value="TreeGrafter"/>
</dbReference>
<evidence type="ECO:0000259" key="9">
    <source>
        <dbReference type="Pfam" id="PF01435"/>
    </source>
</evidence>
<evidence type="ECO:0000256" key="2">
    <source>
        <dbReference type="ARBA" id="ARBA00022670"/>
    </source>
</evidence>
<dbReference type="InterPro" id="IPR055518">
    <property type="entry name" value="DUF7092"/>
</dbReference>
<organism evidence="11">
    <name type="scientific">hydrothermal vent metagenome</name>
    <dbReference type="NCBI Taxonomy" id="652676"/>
    <lineage>
        <taxon>unclassified sequences</taxon>
        <taxon>metagenomes</taxon>
        <taxon>ecological metagenomes</taxon>
    </lineage>
</organism>
<feature type="domain" description="DUF7092" evidence="10">
    <location>
        <begin position="1"/>
        <end position="77"/>
    </location>
</feature>
<gene>
    <name evidence="11" type="ORF">MNBD_GAMMA15-831</name>
</gene>
<feature type="domain" description="Peptidase M48" evidence="9">
    <location>
        <begin position="157"/>
        <end position="362"/>
    </location>
</feature>
<evidence type="ECO:0000313" key="11">
    <source>
        <dbReference type="EMBL" id="VAW74695.1"/>
    </source>
</evidence>
<dbReference type="Gene3D" id="3.30.2010.10">
    <property type="entry name" value="Metalloproteases ('zincins'), catalytic domain"/>
    <property type="match status" value="1"/>
</dbReference>
<evidence type="ECO:0000256" key="3">
    <source>
        <dbReference type="ARBA" id="ARBA00022723"/>
    </source>
</evidence>
<dbReference type="PANTHER" id="PTHR22726:SF1">
    <property type="entry name" value="METALLOENDOPEPTIDASE OMA1, MITOCHONDRIAL"/>
    <property type="match status" value="1"/>
</dbReference>
<dbReference type="InterPro" id="IPR051156">
    <property type="entry name" value="Mito/Outer_Membr_Metalloprot"/>
</dbReference>
<evidence type="ECO:0000256" key="5">
    <source>
        <dbReference type="ARBA" id="ARBA00022833"/>
    </source>
</evidence>
<evidence type="ECO:0000259" key="10">
    <source>
        <dbReference type="Pfam" id="PF23368"/>
    </source>
</evidence>
<evidence type="ECO:0000256" key="6">
    <source>
        <dbReference type="ARBA" id="ARBA00023049"/>
    </source>
</evidence>
<keyword evidence="5" id="KW-0862">Zinc</keyword>
<keyword evidence="4" id="KW-0378">Hydrolase</keyword>
<dbReference type="Pfam" id="PF23368">
    <property type="entry name" value="DUF7092"/>
    <property type="match status" value="1"/>
</dbReference>
<dbReference type="AlphaFoldDB" id="A0A3B0Y1Y6"/>
<reference evidence="11" key="1">
    <citation type="submission" date="2018-06" db="EMBL/GenBank/DDBJ databases">
        <authorList>
            <person name="Zhirakovskaya E."/>
        </authorList>
    </citation>
    <scope>NUCLEOTIDE SEQUENCE</scope>
</reference>
<dbReference type="EMBL" id="UOFN01000039">
    <property type="protein sequence ID" value="VAW74695.1"/>
    <property type="molecule type" value="Genomic_DNA"/>
</dbReference>
<sequence>MIKGQYSDGKTSQMTDVVLYADDAGRIGIQGSHKAAIALSSVRISPRIGNTARYIEFPDGGMFETSNNNAVDELESRLQKRGINSLIHRFESSKRLVAITLLTVSLGAWAFVQFGIPHFSREVAMMLTDEQVSYLGVDVLKTMDEHLLEPSELSQERQDELQAIFQSILESIHADNIRLEFRKGGAIGANAFALPDGTIVFMDELVELADDNDEIVSIMLHEIGHVQYRHSLRMAIQGFSLAIVITMITGDVSASSSIVTSLPAVMIESGYSRDMETEADTYSLVYMLNHDINPIHFATIMGKLEASQDPEFKSCLEEDGVVSDCLSKAMQANEGEEGDEGSMTGYFSSHPGTAERIRRFEEAAQ</sequence>
<dbReference type="CDD" id="cd07332">
    <property type="entry name" value="M48C_Oma1_like"/>
    <property type="match status" value="1"/>
</dbReference>
<keyword evidence="8" id="KW-0812">Transmembrane</keyword>
<name>A0A3B0Y1Y6_9ZZZZ</name>
<keyword evidence="8" id="KW-1133">Transmembrane helix</keyword>
<dbReference type="GO" id="GO:0046872">
    <property type="term" value="F:metal ion binding"/>
    <property type="evidence" value="ECO:0007669"/>
    <property type="project" value="UniProtKB-KW"/>
</dbReference>
<protein>
    <submittedName>
        <fullName evidence="11">Uncharacterized protein</fullName>
    </submittedName>
</protein>
<evidence type="ECO:0000256" key="8">
    <source>
        <dbReference type="SAM" id="Phobius"/>
    </source>
</evidence>
<keyword evidence="6" id="KW-0482">Metalloprotease</keyword>
<dbReference type="InterPro" id="IPR001915">
    <property type="entry name" value="Peptidase_M48"/>
</dbReference>
<dbReference type="GO" id="GO:0051603">
    <property type="term" value="P:proteolysis involved in protein catabolic process"/>
    <property type="evidence" value="ECO:0007669"/>
    <property type="project" value="TreeGrafter"/>
</dbReference>
<dbReference type="Pfam" id="PF01435">
    <property type="entry name" value="Peptidase_M48"/>
    <property type="match status" value="1"/>
</dbReference>
<proteinExistence type="predicted"/>
<evidence type="ECO:0000256" key="7">
    <source>
        <dbReference type="SAM" id="MobiDB-lite"/>
    </source>
</evidence>
<keyword evidence="8" id="KW-0472">Membrane</keyword>